<evidence type="ECO:0000313" key="8">
    <source>
        <dbReference type="EMBL" id="RDE09193.1"/>
    </source>
</evidence>
<reference evidence="9" key="1">
    <citation type="submission" date="2018-07" db="EMBL/GenBank/DDBJ databases">
        <authorList>
            <person name="Liu B.-T."/>
            <person name="Du Z."/>
        </authorList>
    </citation>
    <scope>NUCLEOTIDE SEQUENCE [LARGE SCALE GENOMIC DNA]</scope>
    <source>
        <strain evidence="9">XYN52</strain>
    </source>
</reference>
<dbReference type="GO" id="GO:0016020">
    <property type="term" value="C:membrane"/>
    <property type="evidence" value="ECO:0007669"/>
    <property type="project" value="InterPro"/>
</dbReference>
<keyword evidence="2" id="KW-0479">Metal-binding</keyword>
<comment type="cofactor">
    <cofactor evidence="6">
        <name>[2Fe-2S] cluster</name>
        <dbReference type="ChEBI" id="CHEBI:190135"/>
    </cofactor>
</comment>
<evidence type="ECO:0000256" key="5">
    <source>
        <dbReference type="ARBA" id="ARBA00023157"/>
    </source>
</evidence>
<evidence type="ECO:0000259" key="7">
    <source>
        <dbReference type="PROSITE" id="PS51296"/>
    </source>
</evidence>
<keyword evidence="9" id="KW-1185">Reference proteome</keyword>
<keyword evidence="4" id="KW-0411">Iron-sulfur</keyword>
<dbReference type="InterPro" id="IPR017941">
    <property type="entry name" value="Rieske_2Fe-2S"/>
</dbReference>
<evidence type="ECO:0000256" key="6">
    <source>
        <dbReference type="ARBA" id="ARBA00034078"/>
    </source>
</evidence>
<evidence type="ECO:0000256" key="1">
    <source>
        <dbReference type="ARBA" id="ARBA00022714"/>
    </source>
</evidence>
<evidence type="ECO:0000313" key="9">
    <source>
        <dbReference type="Proteomes" id="UP000253759"/>
    </source>
</evidence>
<accession>A0A369W4E6</accession>
<dbReference type="PROSITE" id="PS51296">
    <property type="entry name" value="RIESKE"/>
    <property type="match status" value="1"/>
</dbReference>
<proteinExistence type="predicted"/>
<dbReference type="Pfam" id="PF00355">
    <property type="entry name" value="Rieske"/>
    <property type="match status" value="1"/>
</dbReference>
<dbReference type="AlphaFoldDB" id="A0A369W4E6"/>
<dbReference type="PANTHER" id="PTHR10134">
    <property type="entry name" value="CYTOCHROME B-C1 COMPLEX SUBUNIT RIESKE, MITOCHONDRIAL"/>
    <property type="match status" value="1"/>
</dbReference>
<dbReference type="InterPro" id="IPR036922">
    <property type="entry name" value="Rieske_2Fe-2S_sf"/>
</dbReference>
<dbReference type="Proteomes" id="UP000253759">
    <property type="component" value="Unassembled WGS sequence"/>
</dbReference>
<sequence length="173" mass="18125">MAGLAGLSVLPASAQDDIATAPPAPGDYLVFAGGEDRTTPLTPDSLVPNAGQVQAWPVDPATDTVRNGTLYNLLVLTRWDPAVLSPEGQEYAAEGVVAQTAICTHAACEVTDWIADSFHMECPCHFSRFDPRQNGAVIQGPATRKLPALALAMEDGRIVVKAPFDGRVGGDTA</sequence>
<dbReference type="InterPro" id="IPR005805">
    <property type="entry name" value="Rieske_Fe-S_prot_C"/>
</dbReference>
<evidence type="ECO:0000256" key="3">
    <source>
        <dbReference type="ARBA" id="ARBA00023004"/>
    </source>
</evidence>
<dbReference type="SUPFAM" id="SSF50022">
    <property type="entry name" value="ISP domain"/>
    <property type="match status" value="1"/>
</dbReference>
<keyword evidence="5" id="KW-1015">Disulfide bond</keyword>
<comment type="caution">
    <text evidence="8">The sequence shown here is derived from an EMBL/GenBank/DDBJ whole genome shotgun (WGS) entry which is preliminary data.</text>
</comment>
<keyword evidence="3" id="KW-0408">Iron</keyword>
<dbReference type="GO" id="GO:0051537">
    <property type="term" value="F:2 iron, 2 sulfur cluster binding"/>
    <property type="evidence" value="ECO:0007669"/>
    <property type="project" value="UniProtKB-KW"/>
</dbReference>
<dbReference type="InterPro" id="IPR014349">
    <property type="entry name" value="Rieske_Fe-S_prot"/>
</dbReference>
<name>A0A369W4E6_9HYPH</name>
<organism evidence="8 9">
    <name type="scientific">Pelagibacterium lacus</name>
    <dbReference type="NCBI Taxonomy" id="2282655"/>
    <lineage>
        <taxon>Bacteria</taxon>
        <taxon>Pseudomonadati</taxon>
        <taxon>Pseudomonadota</taxon>
        <taxon>Alphaproteobacteria</taxon>
        <taxon>Hyphomicrobiales</taxon>
        <taxon>Devosiaceae</taxon>
        <taxon>Pelagibacterium</taxon>
    </lineage>
</organism>
<gene>
    <name evidence="8" type="ORF">DVH29_06915</name>
</gene>
<dbReference type="EMBL" id="QQNH01000007">
    <property type="protein sequence ID" value="RDE09193.1"/>
    <property type="molecule type" value="Genomic_DNA"/>
</dbReference>
<evidence type="ECO:0000256" key="2">
    <source>
        <dbReference type="ARBA" id="ARBA00022723"/>
    </source>
</evidence>
<dbReference type="GO" id="GO:0046872">
    <property type="term" value="F:metal ion binding"/>
    <property type="evidence" value="ECO:0007669"/>
    <property type="project" value="UniProtKB-KW"/>
</dbReference>
<protein>
    <submittedName>
        <fullName evidence="8">Rieske (2Fe-2S) protein</fullName>
    </submittedName>
</protein>
<evidence type="ECO:0000256" key="4">
    <source>
        <dbReference type="ARBA" id="ARBA00023014"/>
    </source>
</evidence>
<dbReference type="PRINTS" id="PR00162">
    <property type="entry name" value="RIESKE"/>
</dbReference>
<feature type="domain" description="Rieske" evidence="7">
    <location>
        <begin position="56"/>
        <end position="160"/>
    </location>
</feature>
<dbReference type="Gene3D" id="2.102.10.10">
    <property type="entry name" value="Rieske [2Fe-2S] iron-sulphur domain"/>
    <property type="match status" value="1"/>
</dbReference>
<dbReference type="CDD" id="cd03467">
    <property type="entry name" value="Rieske"/>
    <property type="match status" value="1"/>
</dbReference>
<keyword evidence="1" id="KW-0001">2Fe-2S</keyword>